<dbReference type="InterPro" id="IPR036241">
    <property type="entry name" value="NSFL1C_SEP_dom_sf"/>
</dbReference>
<dbReference type="Gene3D" id="3.30.420.210">
    <property type="entry name" value="SEP domain"/>
    <property type="match status" value="1"/>
</dbReference>
<dbReference type="PANTHER" id="PTHR23333:SF20">
    <property type="entry name" value="NSFL1 COFACTOR P47"/>
    <property type="match status" value="1"/>
</dbReference>
<feature type="compositionally biased region" description="Basic and acidic residues" evidence="1">
    <location>
        <begin position="78"/>
        <end position="90"/>
    </location>
</feature>
<feature type="region of interest" description="Disordered" evidence="1">
    <location>
        <begin position="42"/>
        <end position="199"/>
    </location>
</feature>
<feature type="region of interest" description="Disordered" evidence="1">
    <location>
        <begin position="291"/>
        <end position="311"/>
    </location>
</feature>
<proteinExistence type="predicted"/>
<dbReference type="Proteomes" id="UP001497525">
    <property type="component" value="Unassembled WGS sequence"/>
</dbReference>
<evidence type="ECO:0000259" key="3">
    <source>
        <dbReference type="PROSITE" id="PS51399"/>
    </source>
</evidence>
<dbReference type="CDD" id="cd14273">
    <property type="entry name" value="UBA_TAP-C_like"/>
    <property type="match status" value="1"/>
</dbReference>
<reference evidence="4" key="1">
    <citation type="submission" date="2024-06" db="EMBL/GenBank/DDBJ databases">
        <authorList>
            <person name="Liu X."/>
            <person name="Lenzi L."/>
            <person name="Haldenby T S."/>
            <person name="Uol C."/>
        </authorList>
    </citation>
    <scope>NUCLEOTIDE SEQUENCE</scope>
</reference>
<feature type="compositionally biased region" description="Basic and acidic residues" evidence="1">
    <location>
        <begin position="150"/>
        <end position="159"/>
    </location>
</feature>
<dbReference type="Pfam" id="PF00789">
    <property type="entry name" value="UBX"/>
    <property type="match status" value="1"/>
</dbReference>
<organism evidence="4 5">
    <name type="scientific">Calicophoron daubneyi</name>
    <name type="common">Rumen fluke</name>
    <name type="synonym">Paramphistomum daubneyi</name>
    <dbReference type="NCBI Taxonomy" id="300641"/>
    <lineage>
        <taxon>Eukaryota</taxon>
        <taxon>Metazoa</taxon>
        <taxon>Spiralia</taxon>
        <taxon>Lophotrochozoa</taxon>
        <taxon>Platyhelminthes</taxon>
        <taxon>Trematoda</taxon>
        <taxon>Digenea</taxon>
        <taxon>Plagiorchiida</taxon>
        <taxon>Pronocephalata</taxon>
        <taxon>Paramphistomoidea</taxon>
        <taxon>Paramphistomidae</taxon>
        <taxon>Calicophoron</taxon>
    </lineage>
</organism>
<dbReference type="GO" id="GO:0005829">
    <property type="term" value="C:cytosol"/>
    <property type="evidence" value="ECO:0007669"/>
    <property type="project" value="TreeGrafter"/>
</dbReference>
<sequence length="388" mass="41909">MTDEAGLISKVCGVTGISEGEARHLLEAFQWDYAEAVKAHFDSEDHGDRPTVSTTSPSSFSPVHNPAPPPPPGGKIITFDKIRSPSREGPEEGQAFYVGGSETGGGGQQVLGPPRKHAAGSSLPDPTASPDDFVRSLFQAAQGQGAEVLDSERYKERSGGAKARVPFSGTGYRLGEDPNAPSQVESGSRPKPKQNDESEHNVIVKMWRDGFSLDDGPLRNYTDQESRTFLEDIQAGRVPKELIRSACGGLVNVLLEDHHHEAWHAPPTPKVKPFSGTGTMLGHPLPRIVSSAPQQSQSAPVPAPEVDASKPTTELQIRLPDGERLVIRLNHSHTIEDIRKAVISKRPDLAAHTFTLMTTFPNRELTDDAQTVADAKLLHSALLVRFTS</sequence>
<dbReference type="InterPro" id="IPR001012">
    <property type="entry name" value="UBX_dom"/>
</dbReference>
<accession>A0AAV2TDH6</accession>
<dbReference type="SUPFAM" id="SSF54236">
    <property type="entry name" value="Ubiquitin-like"/>
    <property type="match status" value="1"/>
</dbReference>
<dbReference type="PANTHER" id="PTHR23333">
    <property type="entry name" value="UBX DOMAIN CONTAINING PROTEIN"/>
    <property type="match status" value="1"/>
</dbReference>
<dbReference type="InterPro" id="IPR029071">
    <property type="entry name" value="Ubiquitin-like_domsf"/>
</dbReference>
<dbReference type="Gene3D" id="3.10.20.90">
    <property type="entry name" value="Phosphatidylinositol 3-kinase Catalytic Subunit, Chain A, domain 1"/>
    <property type="match status" value="1"/>
</dbReference>
<dbReference type="SMART" id="SM00553">
    <property type="entry name" value="SEP"/>
    <property type="match status" value="1"/>
</dbReference>
<dbReference type="InterPro" id="IPR012989">
    <property type="entry name" value="SEP_domain"/>
</dbReference>
<feature type="compositionally biased region" description="Low complexity" evidence="1">
    <location>
        <begin position="50"/>
        <end position="63"/>
    </location>
</feature>
<evidence type="ECO:0000259" key="2">
    <source>
        <dbReference type="PROSITE" id="PS50033"/>
    </source>
</evidence>
<feature type="compositionally biased region" description="Low complexity" evidence="1">
    <location>
        <begin position="291"/>
        <end position="300"/>
    </location>
</feature>
<evidence type="ECO:0000256" key="1">
    <source>
        <dbReference type="SAM" id="MobiDB-lite"/>
    </source>
</evidence>
<evidence type="ECO:0000313" key="4">
    <source>
        <dbReference type="EMBL" id="CAL5134327.1"/>
    </source>
</evidence>
<dbReference type="EMBL" id="CAXLJL010000190">
    <property type="protein sequence ID" value="CAL5134327.1"/>
    <property type="molecule type" value="Genomic_DNA"/>
</dbReference>
<dbReference type="PROSITE" id="PS51399">
    <property type="entry name" value="SEP"/>
    <property type="match status" value="1"/>
</dbReference>
<dbReference type="Pfam" id="PF08059">
    <property type="entry name" value="SEP"/>
    <property type="match status" value="1"/>
</dbReference>
<dbReference type="GO" id="GO:0007030">
    <property type="term" value="P:Golgi organization"/>
    <property type="evidence" value="ECO:0007669"/>
    <property type="project" value="TreeGrafter"/>
</dbReference>
<gene>
    <name evidence="4" type="ORF">CDAUBV1_LOCUS7532</name>
</gene>
<dbReference type="GO" id="GO:0005634">
    <property type="term" value="C:nucleus"/>
    <property type="evidence" value="ECO:0007669"/>
    <property type="project" value="TreeGrafter"/>
</dbReference>
<dbReference type="PROSITE" id="PS50033">
    <property type="entry name" value="UBX"/>
    <property type="match status" value="1"/>
</dbReference>
<protein>
    <recommendedName>
        <fullName evidence="6">NSFL1 cofactor p47</fullName>
    </recommendedName>
</protein>
<feature type="domain" description="SEP" evidence="3">
    <location>
        <begin position="199"/>
        <end position="264"/>
    </location>
</feature>
<feature type="domain" description="UBX" evidence="2">
    <location>
        <begin position="308"/>
        <end position="385"/>
    </location>
</feature>
<dbReference type="Pfam" id="PF14555">
    <property type="entry name" value="UBA_4"/>
    <property type="match status" value="1"/>
</dbReference>
<comment type="caution">
    <text evidence="4">The sequence shown here is derived from an EMBL/GenBank/DDBJ whole genome shotgun (WGS) entry which is preliminary data.</text>
</comment>
<evidence type="ECO:0008006" key="6">
    <source>
        <dbReference type="Google" id="ProtNLM"/>
    </source>
</evidence>
<dbReference type="GO" id="GO:0061025">
    <property type="term" value="P:membrane fusion"/>
    <property type="evidence" value="ECO:0007669"/>
    <property type="project" value="TreeGrafter"/>
</dbReference>
<dbReference type="SMART" id="SM00166">
    <property type="entry name" value="UBX"/>
    <property type="match status" value="1"/>
</dbReference>
<evidence type="ECO:0000313" key="5">
    <source>
        <dbReference type="Proteomes" id="UP001497525"/>
    </source>
</evidence>
<dbReference type="SUPFAM" id="SSF102848">
    <property type="entry name" value="NSFL1 (p97 ATPase) cofactor p47, SEP domain"/>
    <property type="match status" value="1"/>
</dbReference>
<dbReference type="SUPFAM" id="SSF46934">
    <property type="entry name" value="UBA-like"/>
    <property type="match status" value="1"/>
</dbReference>
<dbReference type="GO" id="GO:0043161">
    <property type="term" value="P:proteasome-mediated ubiquitin-dependent protein catabolic process"/>
    <property type="evidence" value="ECO:0007669"/>
    <property type="project" value="TreeGrafter"/>
</dbReference>
<name>A0AAV2TDH6_CALDB</name>
<dbReference type="Gene3D" id="1.10.8.10">
    <property type="entry name" value="DNA helicase RuvA subunit, C-terminal domain"/>
    <property type="match status" value="1"/>
</dbReference>
<dbReference type="GO" id="GO:0043130">
    <property type="term" value="F:ubiquitin binding"/>
    <property type="evidence" value="ECO:0007669"/>
    <property type="project" value="TreeGrafter"/>
</dbReference>
<dbReference type="InterPro" id="IPR009060">
    <property type="entry name" value="UBA-like_sf"/>
</dbReference>
<dbReference type="AlphaFoldDB" id="A0AAV2TDH6"/>
<dbReference type="GO" id="GO:0031468">
    <property type="term" value="P:nuclear membrane reassembly"/>
    <property type="evidence" value="ECO:0007669"/>
    <property type="project" value="TreeGrafter"/>
</dbReference>
<dbReference type="GO" id="GO:0000045">
    <property type="term" value="P:autophagosome assembly"/>
    <property type="evidence" value="ECO:0007669"/>
    <property type="project" value="TreeGrafter"/>
</dbReference>